<accession>A0AAV2JKE4</accession>
<gene>
    <name evidence="1" type="ORF">KC01_LOCUS7600</name>
</gene>
<keyword evidence="2" id="KW-1185">Reference proteome</keyword>
<dbReference type="Proteomes" id="UP001497482">
    <property type="component" value="Chromosome 12"/>
</dbReference>
<organism evidence="1 2">
    <name type="scientific">Knipowitschia caucasica</name>
    <name type="common">Caucasian dwarf goby</name>
    <name type="synonym">Pomatoschistus caucasicus</name>
    <dbReference type="NCBI Taxonomy" id="637954"/>
    <lineage>
        <taxon>Eukaryota</taxon>
        <taxon>Metazoa</taxon>
        <taxon>Chordata</taxon>
        <taxon>Craniata</taxon>
        <taxon>Vertebrata</taxon>
        <taxon>Euteleostomi</taxon>
        <taxon>Actinopterygii</taxon>
        <taxon>Neopterygii</taxon>
        <taxon>Teleostei</taxon>
        <taxon>Neoteleostei</taxon>
        <taxon>Acanthomorphata</taxon>
        <taxon>Gobiaria</taxon>
        <taxon>Gobiiformes</taxon>
        <taxon>Gobioidei</taxon>
        <taxon>Gobiidae</taxon>
        <taxon>Gobiinae</taxon>
        <taxon>Knipowitschia</taxon>
    </lineage>
</organism>
<reference evidence="1 2" key="1">
    <citation type="submission" date="2024-04" db="EMBL/GenBank/DDBJ databases">
        <authorList>
            <person name="Waldvogel A.-M."/>
            <person name="Schoenle A."/>
        </authorList>
    </citation>
    <scope>NUCLEOTIDE SEQUENCE [LARGE SCALE GENOMIC DNA]</scope>
</reference>
<protein>
    <submittedName>
        <fullName evidence="1">Uncharacterized protein</fullName>
    </submittedName>
</protein>
<proteinExistence type="predicted"/>
<evidence type="ECO:0000313" key="2">
    <source>
        <dbReference type="Proteomes" id="UP001497482"/>
    </source>
</evidence>
<dbReference type="AlphaFoldDB" id="A0AAV2JKE4"/>
<sequence>MRLEGRASAQSAVLAVQRASSQPGWRAYTGPVLCSFDISGARLGRKTAHKLSLLLRNPLPISRPLRYRSTNPLGHIVMRFSPVSPRWIRRMYLRHYDARRRSLRRPLGVVDALLTDLPIHSTDSHLLSSRTAVSSLVAASLKSLSHATIADLYFKRYPRVHLKVCGSGGLCSVAGV</sequence>
<name>A0AAV2JKE4_KNICA</name>
<dbReference type="EMBL" id="OZ035834">
    <property type="protein sequence ID" value="CAL1576147.1"/>
    <property type="molecule type" value="Genomic_DNA"/>
</dbReference>
<evidence type="ECO:0000313" key="1">
    <source>
        <dbReference type="EMBL" id="CAL1576147.1"/>
    </source>
</evidence>